<evidence type="ECO:0000256" key="12">
    <source>
        <dbReference type="HAMAP-Rule" id="MF_00318"/>
    </source>
</evidence>
<dbReference type="SMART" id="SM01193">
    <property type="entry name" value="Enolase_N"/>
    <property type="match status" value="1"/>
</dbReference>
<evidence type="ECO:0000256" key="2">
    <source>
        <dbReference type="ARBA" id="ARBA00009604"/>
    </source>
</evidence>
<dbReference type="GO" id="GO:0006096">
    <property type="term" value="P:glycolytic process"/>
    <property type="evidence" value="ECO:0007669"/>
    <property type="project" value="UniProtKB-UniRule"/>
</dbReference>
<dbReference type="SMR" id="A0A7C2CQK1"/>
<keyword evidence="9 12" id="KW-0324">Glycolysis</keyword>
<comment type="subcellular location">
    <subcellularLocation>
        <location evidence="12">Cytoplasm</location>
    </subcellularLocation>
    <subcellularLocation>
        <location evidence="12">Secreted</location>
    </subcellularLocation>
    <subcellularLocation>
        <location evidence="12">Cell surface</location>
    </subcellularLocation>
    <text evidence="12">Fractions of enolase are present in both the cytoplasm and on the cell surface.</text>
</comment>
<dbReference type="SUPFAM" id="SSF54826">
    <property type="entry name" value="Enolase N-terminal domain-like"/>
    <property type="match status" value="1"/>
</dbReference>
<comment type="caution">
    <text evidence="18">The sequence shown here is derived from an EMBL/GenBank/DDBJ whole genome shotgun (WGS) entry which is preliminary data.</text>
</comment>
<comment type="similarity">
    <text evidence="2 12">Belongs to the enolase family.</text>
</comment>
<reference evidence="18" key="1">
    <citation type="journal article" date="2020" name="mSystems">
        <title>Genome- and Community-Level Interaction Insights into Carbon Utilization and Element Cycling Functions of Hydrothermarchaeota in Hydrothermal Sediment.</title>
        <authorList>
            <person name="Zhou Z."/>
            <person name="Liu Y."/>
            <person name="Xu W."/>
            <person name="Pan J."/>
            <person name="Luo Z.H."/>
            <person name="Li M."/>
        </authorList>
    </citation>
    <scope>NUCLEOTIDE SEQUENCE [LARGE SCALE GENOMIC DNA]</scope>
    <source>
        <strain evidence="18">SpSt-70</strain>
    </source>
</reference>
<organism evidence="18">
    <name type="scientific">Dictyoglomus thermophilum</name>
    <dbReference type="NCBI Taxonomy" id="14"/>
    <lineage>
        <taxon>Bacteria</taxon>
        <taxon>Pseudomonadati</taxon>
        <taxon>Dictyoglomota</taxon>
        <taxon>Dictyoglomia</taxon>
        <taxon>Dictyoglomales</taxon>
        <taxon>Dictyoglomaceae</taxon>
        <taxon>Dictyoglomus</taxon>
    </lineage>
</organism>
<feature type="binding site" evidence="12">
    <location>
        <position position="336"/>
    </location>
    <ligand>
        <name>(2R)-2-phosphoglycerate</name>
        <dbReference type="ChEBI" id="CHEBI:58289"/>
    </ligand>
</feature>
<dbReference type="Gene3D" id="3.20.20.120">
    <property type="entry name" value="Enolase-like C-terminal domain"/>
    <property type="match status" value="1"/>
</dbReference>
<evidence type="ECO:0000313" key="18">
    <source>
        <dbReference type="EMBL" id="HGK23459.1"/>
    </source>
</evidence>
<dbReference type="SFLD" id="SFLDS00001">
    <property type="entry name" value="Enolase"/>
    <property type="match status" value="1"/>
</dbReference>
<keyword evidence="5 12" id="KW-0963">Cytoplasm</keyword>
<evidence type="ECO:0000256" key="10">
    <source>
        <dbReference type="ARBA" id="ARBA00023239"/>
    </source>
</evidence>
<dbReference type="InterPro" id="IPR029017">
    <property type="entry name" value="Enolase-like_N"/>
</dbReference>
<feature type="binding site" evidence="14">
    <location>
        <begin position="363"/>
        <end position="366"/>
    </location>
    <ligand>
        <name>substrate</name>
    </ligand>
</feature>
<feature type="binding site" evidence="12">
    <location>
        <position position="365"/>
    </location>
    <ligand>
        <name>(2R)-2-phosphoglycerate</name>
        <dbReference type="ChEBI" id="CHEBI:58289"/>
    </ligand>
</feature>
<dbReference type="AlphaFoldDB" id="A0A7C2CQK1"/>
<feature type="domain" description="Enolase N-terminal" evidence="17">
    <location>
        <begin position="4"/>
        <end position="134"/>
    </location>
</feature>
<feature type="binding site" evidence="12">
    <location>
        <position position="387"/>
    </location>
    <ligand>
        <name>(2R)-2-phosphoglycerate</name>
        <dbReference type="ChEBI" id="CHEBI:58289"/>
    </ligand>
</feature>
<evidence type="ECO:0000256" key="3">
    <source>
        <dbReference type="ARBA" id="ARBA00012058"/>
    </source>
</evidence>
<dbReference type="SFLD" id="SFLDG00178">
    <property type="entry name" value="enolase"/>
    <property type="match status" value="1"/>
</dbReference>
<dbReference type="InterPro" id="IPR000941">
    <property type="entry name" value="Enolase"/>
</dbReference>
<dbReference type="PIRSF" id="PIRSF001400">
    <property type="entry name" value="Enolase"/>
    <property type="match status" value="1"/>
</dbReference>
<dbReference type="FunFam" id="3.30.390.10:FF:000001">
    <property type="entry name" value="Enolase"/>
    <property type="match status" value="1"/>
</dbReference>
<evidence type="ECO:0000259" key="17">
    <source>
        <dbReference type="SMART" id="SM01193"/>
    </source>
</evidence>
<dbReference type="SFLD" id="SFLDF00002">
    <property type="entry name" value="enolase"/>
    <property type="match status" value="1"/>
</dbReference>
<comment type="function">
    <text evidence="11 12">Catalyzes the reversible conversion of 2-phosphoglycerate (2-PG) into phosphoenolpyruvate (PEP). It is essential for the degradation of carbohydrates via glycolysis.</text>
</comment>
<keyword evidence="8 12" id="KW-0460">Magnesium</keyword>
<keyword evidence="7 12" id="KW-0479">Metal-binding</keyword>
<evidence type="ECO:0000256" key="11">
    <source>
        <dbReference type="ARBA" id="ARBA00045763"/>
    </source>
</evidence>
<keyword evidence="6 12" id="KW-0964">Secreted</keyword>
<dbReference type="SMART" id="SM01192">
    <property type="entry name" value="Enolase_C"/>
    <property type="match status" value="1"/>
</dbReference>
<evidence type="ECO:0000256" key="8">
    <source>
        <dbReference type="ARBA" id="ARBA00022842"/>
    </source>
</evidence>
<feature type="binding site" evidence="14">
    <location>
        <position position="311"/>
    </location>
    <ligand>
        <name>substrate</name>
    </ligand>
</feature>
<comment type="catalytic activity">
    <reaction evidence="12">
        <text>(2R)-2-phosphoglycerate = phosphoenolpyruvate + H2O</text>
        <dbReference type="Rhea" id="RHEA:10164"/>
        <dbReference type="ChEBI" id="CHEBI:15377"/>
        <dbReference type="ChEBI" id="CHEBI:58289"/>
        <dbReference type="ChEBI" id="CHEBI:58702"/>
        <dbReference type="EC" id="4.2.1.11"/>
    </reaction>
</comment>
<proteinExistence type="inferred from homology"/>
<evidence type="ECO:0000256" key="13">
    <source>
        <dbReference type="PIRSR" id="PIRSR001400-1"/>
    </source>
</evidence>
<dbReference type="PRINTS" id="PR00148">
    <property type="entry name" value="ENOLASE"/>
</dbReference>
<evidence type="ECO:0000256" key="15">
    <source>
        <dbReference type="PIRSR" id="PIRSR001400-3"/>
    </source>
</evidence>
<sequence>MPAILDVRGREVLDSRGNPTVEAEVYLEDGSVGRAIVPSGASTGSREALELRDNDPKRYKGKGVLQAVKNINEIIAQELIGLEALDQYTVDKTMIELDGTENKSRLGANAILAVSLATARAAAASLGVPLYLYLGGVQARELPTPLMNVINGGKHADNPLDFQEYMIVPLASTFKESLRWAVEVFHTLKSILKSKGLNTNVGDEGGFAPYLEKNEDPLAILVEAIQKAGFEPGKDVALALDLAASEFYENGKYILKAEGKELTSDEMISFLEYLCDKYPIVSIEDGLSEKDWDGWKKLTDKLGKRVQLVGDDIFVTNPKILAEGIEKGIANAILVKVNQIGSLTETLDTIRIAHQAGYRTVISHRSGETEDTFIADLSVAVNSGQIKTGSLSRTDRIAKYNQLLRIEEELGEAALYRGILNFKR</sequence>
<evidence type="ECO:0000256" key="6">
    <source>
        <dbReference type="ARBA" id="ARBA00022525"/>
    </source>
</evidence>
<feature type="binding site" evidence="12 15">
    <location>
        <position position="241"/>
    </location>
    <ligand>
        <name>Mg(2+)</name>
        <dbReference type="ChEBI" id="CHEBI:18420"/>
    </ligand>
</feature>
<accession>A0A7C2CQK1</accession>
<comment type="cofactor">
    <cofactor evidence="15">
        <name>Mg(2+)</name>
        <dbReference type="ChEBI" id="CHEBI:18420"/>
    </cofactor>
    <text evidence="15">Mg(2+) is required for catalysis and for stabilizing the dimer.</text>
</comment>
<dbReference type="InterPro" id="IPR020809">
    <property type="entry name" value="Enolase_CS"/>
</dbReference>
<dbReference type="EC" id="4.2.1.11" evidence="3 12"/>
<feature type="binding site" evidence="12">
    <location>
        <position position="163"/>
    </location>
    <ligand>
        <name>(2R)-2-phosphoglycerate</name>
        <dbReference type="ChEBI" id="CHEBI:58289"/>
    </ligand>
</feature>
<evidence type="ECO:0000256" key="14">
    <source>
        <dbReference type="PIRSR" id="PIRSR001400-2"/>
    </source>
</evidence>
<dbReference type="SUPFAM" id="SSF51604">
    <property type="entry name" value="Enolase C-terminal domain-like"/>
    <property type="match status" value="1"/>
</dbReference>
<dbReference type="PANTHER" id="PTHR11902:SF1">
    <property type="entry name" value="ENOLASE"/>
    <property type="match status" value="1"/>
</dbReference>
<dbReference type="UniPathway" id="UPA00109">
    <property type="reaction ID" value="UER00187"/>
</dbReference>
<feature type="binding site" evidence="14">
    <location>
        <position position="155"/>
    </location>
    <ligand>
        <name>substrate</name>
    </ligand>
</feature>
<keyword evidence="10 12" id="KW-0456">Lyase</keyword>
<dbReference type="RefSeq" id="WP_012547473.1">
    <property type="nucleotide sequence ID" value="NZ_VTFL01000004.1"/>
</dbReference>
<dbReference type="InterPro" id="IPR020811">
    <property type="entry name" value="Enolase_N"/>
</dbReference>
<dbReference type="InterPro" id="IPR036849">
    <property type="entry name" value="Enolase-like_C_sf"/>
</dbReference>
<dbReference type="Pfam" id="PF03952">
    <property type="entry name" value="Enolase_N"/>
    <property type="match status" value="1"/>
</dbReference>
<evidence type="ECO:0000256" key="1">
    <source>
        <dbReference type="ARBA" id="ARBA00005031"/>
    </source>
</evidence>
<feature type="binding site" evidence="14">
    <location>
        <position position="284"/>
    </location>
    <ligand>
        <name>substrate</name>
    </ligand>
</feature>
<dbReference type="PROSITE" id="PS00164">
    <property type="entry name" value="ENOLASE"/>
    <property type="match status" value="1"/>
</dbReference>
<comment type="pathway">
    <text evidence="1 12">Carbohydrate degradation; glycolysis; pyruvate from D-glyceraldehyde 3-phosphate: step 4/5.</text>
</comment>
<evidence type="ECO:0000256" key="9">
    <source>
        <dbReference type="ARBA" id="ARBA00023152"/>
    </source>
</evidence>
<evidence type="ECO:0000259" key="16">
    <source>
        <dbReference type="SMART" id="SM01192"/>
    </source>
</evidence>
<evidence type="ECO:0000256" key="4">
    <source>
        <dbReference type="ARBA" id="ARBA00017068"/>
    </source>
</evidence>
<keyword evidence="18" id="KW-0670">Pyruvate</keyword>
<gene>
    <name evidence="12" type="primary">eno</name>
    <name evidence="18" type="ORF">ENU78_03250</name>
</gene>
<dbReference type="GO" id="GO:0004634">
    <property type="term" value="F:phosphopyruvate hydratase activity"/>
    <property type="evidence" value="ECO:0007669"/>
    <property type="project" value="UniProtKB-UniRule"/>
</dbReference>
<feature type="binding site" evidence="14">
    <location>
        <position position="387"/>
    </location>
    <ligand>
        <name>substrate</name>
    </ligand>
</feature>
<dbReference type="EMBL" id="DTDV01000007">
    <property type="protein sequence ID" value="HGK23459.1"/>
    <property type="molecule type" value="Genomic_DNA"/>
</dbReference>
<evidence type="ECO:0000256" key="7">
    <source>
        <dbReference type="ARBA" id="ARBA00022723"/>
    </source>
</evidence>
<dbReference type="NCBIfam" id="TIGR01060">
    <property type="entry name" value="eno"/>
    <property type="match status" value="1"/>
</dbReference>
<dbReference type="CDD" id="cd03313">
    <property type="entry name" value="enolase"/>
    <property type="match status" value="1"/>
</dbReference>
<feature type="binding site" evidence="12">
    <location>
        <position position="366"/>
    </location>
    <ligand>
        <name>(2R)-2-phosphoglycerate</name>
        <dbReference type="ChEBI" id="CHEBI:58289"/>
    </ligand>
</feature>
<feature type="binding site" evidence="12 15">
    <location>
        <position position="284"/>
    </location>
    <ligand>
        <name>Mg(2+)</name>
        <dbReference type="ChEBI" id="CHEBI:18420"/>
    </ligand>
</feature>
<evidence type="ECO:0000256" key="5">
    <source>
        <dbReference type="ARBA" id="ARBA00022490"/>
    </source>
</evidence>
<feature type="active site" description="Proton acceptor" evidence="12 13">
    <location>
        <position position="336"/>
    </location>
</feature>
<feature type="active site" description="Proton donor" evidence="12 13">
    <location>
        <position position="204"/>
    </location>
</feature>
<dbReference type="FunFam" id="3.20.20.120:FF:000001">
    <property type="entry name" value="Enolase"/>
    <property type="match status" value="1"/>
</dbReference>
<dbReference type="PANTHER" id="PTHR11902">
    <property type="entry name" value="ENOLASE"/>
    <property type="match status" value="1"/>
</dbReference>
<name>A0A7C2CQK1_DICTH</name>
<dbReference type="InterPro" id="IPR020810">
    <property type="entry name" value="Enolase_C"/>
</dbReference>
<dbReference type="Gene3D" id="3.30.390.10">
    <property type="entry name" value="Enolase-like, N-terminal domain"/>
    <property type="match status" value="1"/>
</dbReference>
<dbReference type="GO" id="GO:0000287">
    <property type="term" value="F:magnesium ion binding"/>
    <property type="evidence" value="ECO:0007669"/>
    <property type="project" value="UniProtKB-UniRule"/>
</dbReference>
<feature type="binding site" evidence="14">
    <location>
        <position position="164"/>
    </location>
    <ligand>
        <name>substrate</name>
    </ligand>
</feature>
<feature type="domain" description="Enolase C-terminal TIM barrel" evidence="16">
    <location>
        <begin position="139"/>
        <end position="424"/>
    </location>
</feature>
<protein>
    <recommendedName>
        <fullName evidence="4 12">Enolase</fullName>
        <ecNumber evidence="3 12">4.2.1.11</ecNumber>
    </recommendedName>
    <alternativeName>
        <fullName evidence="12">2-phospho-D-glycerate hydro-lyase</fullName>
    </alternativeName>
    <alternativeName>
        <fullName evidence="12">2-phosphoglycerate dehydratase</fullName>
    </alternativeName>
</protein>
<dbReference type="Pfam" id="PF00113">
    <property type="entry name" value="Enolase_C"/>
    <property type="match status" value="1"/>
</dbReference>
<dbReference type="HAMAP" id="MF_00318">
    <property type="entry name" value="Enolase"/>
    <property type="match status" value="1"/>
</dbReference>
<dbReference type="OMA" id="RCMMSHR"/>
<feature type="binding site" evidence="12 15">
    <location>
        <position position="311"/>
    </location>
    <ligand>
        <name>Mg(2+)</name>
        <dbReference type="ChEBI" id="CHEBI:18420"/>
    </ligand>
</feature>
<comment type="cofactor">
    <cofactor evidence="12">
        <name>Mg(2+)</name>
        <dbReference type="ChEBI" id="CHEBI:18420"/>
    </cofactor>
    <text evidence="12">Binds a second Mg(2+) ion via substrate during catalysis.</text>
</comment>
<dbReference type="GO" id="GO:0000015">
    <property type="term" value="C:phosphopyruvate hydratase complex"/>
    <property type="evidence" value="ECO:0007669"/>
    <property type="project" value="InterPro"/>
</dbReference>
<dbReference type="GO" id="GO:0009986">
    <property type="term" value="C:cell surface"/>
    <property type="evidence" value="ECO:0007669"/>
    <property type="project" value="UniProtKB-SubCell"/>
</dbReference>
<dbReference type="GO" id="GO:0005576">
    <property type="term" value="C:extracellular region"/>
    <property type="evidence" value="ECO:0007669"/>
    <property type="project" value="UniProtKB-SubCell"/>
</dbReference>